<dbReference type="CDD" id="cd03262">
    <property type="entry name" value="ABC_HisP_GlnQ"/>
    <property type="match status" value="1"/>
</dbReference>
<name>A0A1A8ZVJ1_9ACTN</name>
<feature type="region of interest" description="Disordered" evidence="7">
    <location>
        <begin position="1"/>
        <end position="20"/>
    </location>
</feature>
<evidence type="ECO:0000256" key="7">
    <source>
        <dbReference type="SAM" id="MobiDB-lite"/>
    </source>
</evidence>
<dbReference type="PIRSF" id="PIRSF039085">
    <property type="entry name" value="ABC_ATPase_HisP"/>
    <property type="match status" value="1"/>
</dbReference>
<evidence type="ECO:0000256" key="5">
    <source>
        <dbReference type="ARBA" id="ARBA00038850"/>
    </source>
</evidence>
<keyword evidence="2" id="KW-0813">Transport</keyword>
<reference evidence="9 10" key="1">
    <citation type="submission" date="2016-06" db="EMBL/GenBank/DDBJ databases">
        <authorList>
            <person name="Kjaerup R.B."/>
            <person name="Dalgaard T.S."/>
            <person name="Juul-Madsen H.R."/>
        </authorList>
    </citation>
    <scope>NUCLEOTIDE SEQUENCE [LARGE SCALE GENOMIC DNA]</scope>
    <source>
        <strain evidence="9 10">DSM 45248</strain>
    </source>
</reference>
<dbReference type="PROSITE" id="PS00211">
    <property type="entry name" value="ABC_TRANSPORTER_1"/>
    <property type="match status" value="1"/>
</dbReference>
<dbReference type="PANTHER" id="PTHR43166">
    <property type="entry name" value="AMINO ACID IMPORT ATP-BINDING PROTEIN"/>
    <property type="match status" value="1"/>
</dbReference>
<evidence type="ECO:0000256" key="1">
    <source>
        <dbReference type="ARBA" id="ARBA00005417"/>
    </source>
</evidence>
<dbReference type="InterPro" id="IPR003593">
    <property type="entry name" value="AAA+_ATPase"/>
</dbReference>
<evidence type="ECO:0000259" key="8">
    <source>
        <dbReference type="PROSITE" id="PS50893"/>
    </source>
</evidence>
<comment type="catalytic activity">
    <reaction evidence="6">
        <text>a polar amino acid(out) + ATP + H2O = a polar amino acid(in) + ADP + phosphate + H(+)</text>
        <dbReference type="Rhea" id="RHEA:14673"/>
        <dbReference type="ChEBI" id="CHEBI:15377"/>
        <dbReference type="ChEBI" id="CHEBI:15378"/>
        <dbReference type="ChEBI" id="CHEBI:30616"/>
        <dbReference type="ChEBI" id="CHEBI:43474"/>
        <dbReference type="ChEBI" id="CHEBI:62031"/>
        <dbReference type="ChEBI" id="CHEBI:456216"/>
        <dbReference type="EC" id="7.4.2.1"/>
    </reaction>
    <physiologicalReaction direction="left-to-right" evidence="6">
        <dbReference type="Rhea" id="RHEA:14674"/>
    </physiologicalReaction>
</comment>
<dbReference type="Gene3D" id="3.40.50.300">
    <property type="entry name" value="P-loop containing nucleotide triphosphate hydrolases"/>
    <property type="match status" value="1"/>
</dbReference>
<keyword evidence="4 9" id="KW-0067">ATP-binding</keyword>
<dbReference type="Pfam" id="PF00005">
    <property type="entry name" value="ABC_tran"/>
    <property type="match status" value="1"/>
</dbReference>
<dbReference type="EMBL" id="LT594324">
    <property type="protein sequence ID" value="SBT47904.1"/>
    <property type="molecule type" value="Genomic_DNA"/>
</dbReference>
<dbReference type="GO" id="GO:0016887">
    <property type="term" value="F:ATP hydrolysis activity"/>
    <property type="evidence" value="ECO:0007669"/>
    <property type="project" value="InterPro"/>
</dbReference>
<feature type="domain" description="ABC transporter" evidence="8">
    <location>
        <begin position="21"/>
        <end position="265"/>
    </location>
</feature>
<organism evidence="9 10">
    <name type="scientific">Micromonospora narathiwatensis</name>
    <dbReference type="NCBI Taxonomy" id="299146"/>
    <lineage>
        <taxon>Bacteria</taxon>
        <taxon>Bacillati</taxon>
        <taxon>Actinomycetota</taxon>
        <taxon>Actinomycetes</taxon>
        <taxon>Micromonosporales</taxon>
        <taxon>Micromonosporaceae</taxon>
        <taxon>Micromonospora</taxon>
    </lineage>
</organism>
<dbReference type="SUPFAM" id="SSF52540">
    <property type="entry name" value="P-loop containing nucleoside triphosphate hydrolases"/>
    <property type="match status" value="1"/>
</dbReference>
<gene>
    <name evidence="9" type="ORF">GA0070621_3029</name>
</gene>
<keyword evidence="3" id="KW-0547">Nucleotide-binding</keyword>
<dbReference type="InterPro" id="IPR050086">
    <property type="entry name" value="MetN_ABC_transporter-like"/>
</dbReference>
<comment type="similarity">
    <text evidence="1">Belongs to the ABC transporter superfamily.</text>
</comment>
<evidence type="ECO:0000256" key="6">
    <source>
        <dbReference type="ARBA" id="ARBA00047624"/>
    </source>
</evidence>
<dbReference type="InterPro" id="IPR027417">
    <property type="entry name" value="P-loop_NTPase"/>
</dbReference>
<dbReference type="EC" id="7.4.2.1" evidence="5"/>
<evidence type="ECO:0000256" key="3">
    <source>
        <dbReference type="ARBA" id="ARBA00022741"/>
    </source>
</evidence>
<proteinExistence type="inferred from homology"/>
<sequence length="269" mass="29523">MTEMAIPRQAGSAEESPGPMVRAEQVHKSFGPLEVLKGIDLEVRAGEVCCLLGPSGSGKSTFLRCINHLEKINAGRIWVDGDLIGYRERGGKLHELRDKEVAAQRRAIGMVFQRFNLFPHMTVLQNIVEAPVLLRRAKKTEARDRAAQLLERVGLGDKLGAYPGQLSGGQQQRVAIARALAMQPKLMLFDEPTSALDPELVGEVLDVMKDLARDGMTMIVVTHEIGFAREVGDSLVFMDGGVVVEQGNPREVIANPRHNRTKAFLAKVL</sequence>
<dbReference type="SMART" id="SM00382">
    <property type="entry name" value="AAA"/>
    <property type="match status" value="1"/>
</dbReference>
<evidence type="ECO:0000256" key="4">
    <source>
        <dbReference type="ARBA" id="ARBA00022840"/>
    </source>
</evidence>
<dbReference type="GO" id="GO:0015426">
    <property type="term" value="F:ATPase-coupled polar amino acid-transporter activity"/>
    <property type="evidence" value="ECO:0007669"/>
    <property type="project" value="UniProtKB-EC"/>
</dbReference>
<protein>
    <recommendedName>
        <fullName evidence="5">ABC-type polar-amino-acid transporter</fullName>
        <ecNumber evidence="5">7.4.2.1</ecNumber>
    </recommendedName>
</protein>
<dbReference type="AlphaFoldDB" id="A0A1A8ZVJ1"/>
<dbReference type="RefSeq" id="WP_091195943.1">
    <property type="nucleotide sequence ID" value="NZ_LT594324.1"/>
</dbReference>
<evidence type="ECO:0000313" key="9">
    <source>
        <dbReference type="EMBL" id="SBT47904.1"/>
    </source>
</evidence>
<accession>A0A1A8ZVJ1</accession>
<evidence type="ECO:0000313" key="10">
    <source>
        <dbReference type="Proteomes" id="UP000198765"/>
    </source>
</evidence>
<dbReference type="FunFam" id="3.40.50.300:FF:000020">
    <property type="entry name" value="Amino acid ABC transporter ATP-binding component"/>
    <property type="match status" value="1"/>
</dbReference>
<dbReference type="InterPro" id="IPR030679">
    <property type="entry name" value="ABC_ATPase_HisP-typ"/>
</dbReference>
<dbReference type="InterPro" id="IPR017871">
    <property type="entry name" value="ABC_transporter-like_CS"/>
</dbReference>
<dbReference type="PATRIC" id="fig|299146.4.peg.3148"/>
<keyword evidence="10" id="KW-1185">Reference proteome</keyword>
<dbReference type="InterPro" id="IPR003439">
    <property type="entry name" value="ABC_transporter-like_ATP-bd"/>
</dbReference>
<evidence type="ECO:0000256" key="2">
    <source>
        <dbReference type="ARBA" id="ARBA00022448"/>
    </source>
</evidence>
<dbReference type="PANTHER" id="PTHR43166:SF4">
    <property type="entry name" value="PHOSPHONATES IMPORT ATP-BINDING PROTEIN PHNC"/>
    <property type="match status" value="1"/>
</dbReference>
<dbReference type="PROSITE" id="PS50893">
    <property type="entry name" value="ABC_TRANSPORTER_2"/>
    <property type="match status" value="1"/>
</dbReference>
<dbReference type="Proteomes" id="UP000198765">
    <property type="component" value="Chromosome I"/>
</dbReference>
<dbReference type="GO" id="GO:0005524">
    <property type="term" value="F:ATP binding"/>
    <property type="evidence" value="ECO:0007669"/>
    <property type="project" value="UniProtKB-KW"/>
</dbReference>